<protein>
    <submittedName>
        <fullName evidence="2">Uncharacterized protein</fullName>
    </submittedName>
</protein>
<evidence type="ECO:0000313" key="2">
    <source>
        <dbReference type="EMBL" id="KAK4323062.1"/>
    </source>
</evidence>
<name>A0AAE1QD25_9EUCA</name>
<feature type="compositionally biased region" description="Polar residues" evidence="1">
    <location>
        <begin position="270"/>
        <end position="279"/>
    </location>
</feature>
<gene>
    <name evidence="2" type="ORF">Pmani_006246</name>
</gene>
<accession>A0AAE1QD25</accession>
<proteinExistence type="predicted"/>
<dbReference type="Proteomes" id="UP001292094">
    <property type="component" value="Unassembled WGS sequence"/>
</dbReference>
<reference evidence="2" key="1">
    <citation type="submission" date="2023-11" db="EMBL/GenBank/DDBJ databases">
        <title>Genome assemblies of two species of porcelain crab, Petrolisthes cinctipes and Petrolisthes manimaculis (Anomura: Porcellanidae).</title>
        <authorList>
            <person name="Angst P."/>
        </authorList>
    </citation>
    <scope>NUCLEOTIDE SEQUENCE</scope>
    <source>
        <strain evidence="2">PB745_02</strain>
        <tissue evidence="2">Gill</tissue>
    </source>
</reference>
<comment type="caution">
    <text evidence="2">The sequence shown here is derived from an EMBL/GenBank/DDBJ whole genome shotgun (WGS) entry which is preliminary data.</text>
</comment>
<evidence type="ECO:0000313" key="3">
    <source>
        <dbReference type="Proteomes" id="UP001292094"/>
    </source>
</evidence>
<feature type="region of interest" description="Disordered" evidence="1">
    <location>
        <begin position="161"/>
        <end position="279"/>
    </location>
</feature>
<organism evidence="2 3">
    <name type="scientific">Petrolisthes manimaculis</name>
    <dbReference type="NCBI Taxonomy" id="1843537"/>
    <lineage>
        <taxon>Eukaryota</taxon>
        <taxon>Metazoa</taxon>
        <taxon>Ecdysozoa</taxon>
        <taxon>Arthropoda</taxon>
        <taxon>Crustacea</taxon>
        <taxon>Multicrustacea</taxon>
        <taxon>Malacostraca</taxon>
        <taxon>Eumalacostraca</taxon>
        <taxon>Eucarida</taxon>
        <taxon>Decapoda</taxon>
        <taxon>Pleocyemata</taxon>
        <taxon>Anomura</taxon>
        <taxon>Galatheoidea</taxon>
        <taxon>Porcellanidae</taxon>
        <taxon>Petrolisthes</taxon>
    </lineage>
</organism>
<evidence type="ECO:0000256" key="1">
    <source>
        <dbReference type="SAM" id="MobiDB-lite"/>
    </source>
</evidence>
<feature type="compositionally biased region" description="Pro residues" evidence="1">
    <location>
        <begin position="172"/>
        <end position="199"/>
    </location>
</feature>
<sequence length="279" mass="29979">MSISWFPPLNPLHVTLLADGGVEGQSRRGQRGEDIVDMLISLQSRSVTRGGSVEVEWYGGGGMVSEPGAVMFPGGQQGGGGYLGYHAHHHHAHTQYPPDLACNFQSFMGEGWHPHHAHAPPVYMTPHAHHPAHTAHHAHPTHHAPTACQQRSPAAYEDWMTPLHHHGGASPLPQPPMPPQPHTPSPCAPPILPAPPSPSFTPYHKLPTLPHQQQDYNEGVGGASPHQGMAPALPDTGGEGGSPAGPLSQVPPTRPQQARSPYEWMKKPSYQAQVQGQYL</sequence>
<keyword evidence="3" id="KW-1185">Reference proteome</keyword>
<dbReference type="AlphaFoldDB" id="A0AAE1QD25"/>
<dbReference type="EMBL" id="JAWZYT010000477">
    <property type="protein sequence ID" value="KAK4323062.1"/>
    <property type="molecule type" value="Genomic_DNA"/>
</dbReference>